<organism evidence="1 2">
    <name type="scientific">Agrocybe pediades</name>
    <dbReference type="NCBI Taxonomy" id="84607"/>
    <lineage>
        <taxon>Eukaryota</taxon>
        <taxon>Fungi</taxon>
        <taxon>Dikarya</taxon>
        <taxon>Basidiomycota</taxon>
        <taxon>Agaricomycotina</taxon>
        <taxon>Agaricomycetes</taxon>
        <taxon>Agaricomycetidae</taxon>
        <taxon>Agaricales</taxon>
        <taxon>Agaricineae</taxon>
        <taxon>Strophariaceae</taxon>
        <taxon>Agrocybe</taxon>
    </lineage>
</organism>
<evidence type="ECO:0000313" key="1">
    <source>
        <dbReference type="EMBL" id="KAF4613571.1"/>
    </source>
</evidence>
<name>A0A8H4VJW0_9AGAR</name>
<sequence>MTSVFSDRFTRLDRILPSKQTNKCPLIARLFSTAKTLKERSENHLRKEGLNFFRWTMWKGHHNPIETSNAAEWLSVPAYMVTPTRPVINDLPTEIMAKIFAYVVHSDSIEHKHHNSYHISRRIITGSSPTTPKHLMGVCPLWSDVVESTPTLWSTILVTSPARADVEEVSFILEKSKNCLLDLGLEQYHDPDPASLAILKLFFSVCHRWRSIRFTLKMKDVRDIVSVLRTQQPPQHLEEYRVRLETWDALDVNQVFHVLHSSPRLRNADWGGSLCWALRPDTPWSQLTELSLQFIHLSQEHLDALSTCQALATLRVHKILRIPSQETPPFIEITTRVVLPTVRKFIVNDPTDHPRTFDAFTLPLLTVLEIYNRRWLRPSGLIPMSNMLRRSGTTLQSLALDGSNLSILSEDMSLFEDVHTLNVLSDLQDAELTLLAPAPSPLFLPEKKLLPKLRNLILHNYYAEDGTLSRVVSSRRHELEMLQVCMPDVKAFPQDYRTLLWAELDGMALTISGRVPDCPTYILNIERSNADVDSDSSRVLYLPSFWEDIW</sequence>
<dbReference type="AlphaFoldDB" id="A0A8H4VJW0"/>
<evidence type="ECO:0000313" key="2">
    <source>
        <dbReference type="Proteomes" id="UP000521872"/>
    </source>
</evidence>
<reference evidence="1 2" key="1">
    <citation type="submission" date="2019-12" db="EMBL/GenBank/DDBJ databases">
        <authorList>
            <person name="Floudas D."/>
            <person name="Bentzer J."/>
            <person name="Ahren D."/>
            <person name="Johansson T."/>
            <person name="Persson P."/>
            <person name="Tunlid A."/>
        </authorList>
    </citation>
    <scope>NUCLEOTIDE SEQUENCE [LARGE SCALE GENOMIC DNA]</scope>
    <source>
        <strain evidence="1 2">CBS 102.39</strain>
    </source>
</reference>
<protein>
    <recommendedName>
        <fullName evidence="3">F-box domain-containing protein</fullName>
    </recommendedName>
</protein>
<dbReference type="EMBL" id="JAACJL010000045">
    <property type="protein sequence ID" value="KAF4613571.1"/>
    <property type="molecule type" value="Genomic_DNA"/>
</dbReference>
<dbReference type="Proteomes" id="UP000521872">
    <property type="component" value="Unassembled WGS sequence"/>
</dbReference>
<evidence type="ECO:0008006" key="3">
    <source>
        <dbReference type="Google" id="ProtNLM"/>
    </source>
</evidence>
<comment type="caution">
    <text evidence="1">The sequence shown here is derived from an EMBL/GenBank/DDBJ whole genome shotgun (WGS) entry which is preliminary data.</text>
</comment>
<dbReference type="InterPro" id="IPR032675">
    <property type="entry name" value="LRR_dom_sf"/>
</dbReference>
<keyword evidence="2" id="KW-1185">Reference proteome</keyword>
<dbReference type="SUPFAM" id="SSF52047">
    <property type="entry name" value="RNI-like"/>
    <property type="match status" value="1"/>
</dbReference>
<proteinExistence type="predicted"/>
<dbReference type="Gene3D" id="3.80.10.10">
    <property type="entry name" value="Ribonuclease Inhibitor"/>
    <property type="match status" value="1"/>
</dbReference>
<gene>
    <name evidence="1" type="ORF">D9613_007392</name>
</gene>
<accession>A0A8H4VJW0</accession>